<dbReference type="GO" id="GO:0004519">
    <property type="term" value="F:endonuclease activity"/>
    <property type="evidence" value="ECO:0007669"/>
    <property type="project" value="InterPro"/>
</dbReference>
<dbReference type="Proteomes" id="UP000887562">
    <property type="component" value="Unplaced"/>
</dbReference>
<evidence type="ECO:0000313" key="2">
    <source>
        <dbReference type="WBParaSite" id="maker-E.canG7_contigs_7703-snap-gene-2.38-mRNA-1"/>
    </source>
</evidence>
<dbReference type="PANTHER" id="PTHR15002:SF0">
    <property type="entry name" value="RIBOSOMAL BIOGENESIS PROTEIN LAS1L"/>
    <property type="match status" value="1"/>
</dbReference>
<reference evidence="2" key="1">
    <citation type="submission" date="2022-11" db="UniProtKB">
        <authorList>
            <consortium name="WormBaseParasite"/>
        </authorList>
    </citation>
    <scope>IDENTIFICATION</scope>
</reference>
<protein>
    <submittedName>
        <fullName evidence="2">Uncharacterized protein</fullName>
    </submittedName>
</protein>
<dbReference type="InterPro" id="IPR007174">
    <property type="entry name" value="Las1"/>
</dbReference>
<dbReference type="PANTHER" id="PTHR15002">
    <property type="entry name" value="RIBOSOMAL BIOGENESIS PROTEIN LAS1L"/>
    <property type="match status" value="1"/>
</dbReference>
<organism evidence="1 2">
    <name type="scientific">Echinococcus canadensis</name>
    <dbReference type="NCBI Taxonomy" id="519352"/>
    <lineage>
        <taxon>Eukaryota</taxon>
        <taxon>Metazoa</taxon>
        <taxon>Spiralia</taxon>
        <taxon>Lophotrochozoa</taxon>
        <taxon>Platyhelminthes</taxon>
        <taxon>Cestoda</taxon>
        <taxon>Eucestoda</taxon>
        <taxon>Cyclophyllidea</taxon>
        <taxon>Taeniidae</taxon>
        <taxon>Echinococcus</taxon>
        <taxon>Echinococcus canadensis group</taxon>
    </lineage>
</organism>
<keyword evidence="1" id="KW-1185">Reference proteome</keyword>
<sequence length="163" mass="18669">MYVGCRLVPWFSIHEFRYVLSCLKSSDDVTLRKALLFMRIWLSRMDYSKIPRAIICTYELLLARFQKSTQALAMAVMRFISLVSSEDQDRTRSGFAIPIYSLAANIGLPSWMSYLRNEIAHGPMPSEDSLKKTYDFAIYPVRSGLACLPFALLVILRCPSLQI</sequence>
<dbReference type="AlphaFoldDB" id="A0A915EYN4"/>
<evidence type="ECO:0000313" key="1">
    <source>
        <dbReference type="Proteomes" id="UP000887562"/>
    </source>
</evidence>
<dbReference type="GO" id="GO:0030687">
    <property type="term" value="C:preribosome, large subunit precursor"/>
    <property type="evidence" value="ECO:0007669"/>
    <property type="project" value="TreeGrafter"/>
</dbReference>
<proteinExistence type="predicted"/>
<dbReference type="GO" id="GO:0000470">
    <property type="term" value="P:maturation of LSU-rRNA"/>
    <property type="evidence" value="ECO:0007669"/>
    <property type="project" value="TreeGrafter"/>
</dbReference>
<accession>A0A915EYN4</accession>
<name>A0A915EYN4_9CEST</name>
<dbReference type="GO" id="GO:0090730">
    <property type="term" value="C:Las1 complex"/>
    <property type="evidence" value="ECO:0007669"/>
    <property type="project" value="InterPro"/>
</dbReference>
<dbReference type="WBParaSite" id="maker-E.canG7_contigs_7703-snap-gene-2.38-mRNA-1">
    <property type="protein sequence ID" value="maker-E.canG7_contigs_7703-snap-gene-2.38-mRNA-1"/>
    <property type="gene ID" value="EcG7_01007"/>
</dbReference>
<dbReference type="GO" id="GO:0000460">
    <property type="term" value="P:maturation of 5.8S rRNA"/>
    <property type="evidence" value="ECO:0007669"/>
    <property type="project" value="TreeGrafter"/>
</dbReference>
<dbReference type="Pfam" id="PF04031">
    <property type="entry name" value="Las1"/>
    <property type="match status" value="1"/>
</dbReference>